<protein>
    <submittedName>
        <fullName evidence="3">Endonuclease/exonuclease/phosphatase family protein</fullName>
    </submittedName>
</protein>
<dbReference type="AlphaFoldDB" id="A0A4P6KZY7"/>
<feature type="domain" description="Endonuclease/exonuclease/phosphatase" evidence="2">
    <location>
        <begin position="8"/>
        <end position="363"/>
    </location>
</feature>
<dbReference type="EMBL" id="CP035913">
    <property type="protein sequence ID" value="QBE64547.1"/>
    <property type="molecule type" value="Genomic_DNA"/>
</dbReference>
<reference evidence="3 4" key="1">
    <citation type="submission" date="2019-02" db="EMBL/GenBank/DDBJ databases">
        <title>Draft Genome Sequences of Six Type Strains of the Genus Massilia.</title>
        <authorList>
            <person name="Miess H."/>
            <person name="Frediansyhah A."/>
            <person name="Gross H."/>
        </authorList>
    </citation>
    <scope>NUCLEOTIDE SEQUENCE [LARGE SCALE GENOMIC DNA]</scope>
    <source>
        <strain evidence="3 4">DSM 17473</strain>
    </source>
</reference>
<dbReference type="InterPro" id="IPR005135">
    <property type="entry name" value="Endo/exonuclease/phosphatase"/>
</dbReference>
<accession>A0A4P6KZY7</accession>
<dbReference type="OrthoDB" id="833328at2"/>
<feature type="region of interest" description="Disordered" evidence="1">
    <location>
        <begin position="253"/>
        <end position="286"/>
    </location>
</feature>
<evidence type="ECO:0000256" key="1">
    <source>
        <dbReference type="SAM" id="MobiDB-lite"/>
    </source>
</evidence>
<dbReference type="InterPro" id="IPR036691">
    <property type="entry name" value="Endo/exonu/phosph_ase_sf"/>
</dbReference>
<dbReference type="Proteomes" id="UP000290637">
    <property type="component" value="Chromosome"/>
</dbReference>
<dbReference type="RefSeq" id="WP_130187665.1">
    <property type="nucleotide sequence ID" value="NZ_CP035913.1"/>
</dbReference>
<dbReference type="PANTHER" id="PTHR42834:SF1">
    <property type="entry name" value="ENDONUCLEASE_EXONUCLEASE_PHOSPHATASE FAMILY PROTEIN (AFU_ORTHOLOGUE AFUA_3G09210)"/>
    <property type="match status" value="1"/>
</dbReference>
<dbReference type="SUPFAM" id="SSF56219">
    <property type="entry name" value="DNase I-like"/>
    <property type="match status" value="1"/>
</dbReference>
<keyword evidence="3" id="KW-0378">Hydrolase</keyword>
<dbReference type="GO" id="GO:0004519">
    <property type="term" value="F:endonuclease activity"/>
    <property type="evidence" value="ECO:0007669"/>
    <property type="project" value="UniProtKB-KW"/>
</dbReference>
<keyword evidence="4" id="KW-1185">Reference proteome</keyword>
<evidence type="ECO:0000313" key="4">
    <source>
        <dbReference type="Proteomes" id="UP000290637"/>
    </source>
</evidence>
<keyword evidence="3" id="KW-0255">Endonuclease</keyword>
<sequence length="373" mass="41079">MQEEIRFATFNVCNLAPPGVKLYDNLEPLTLDAYEAKANWIAQQLDQLDADVIGFQEIFSQAALRDVLSRTRRYRDALHAGFDPDPNAQRLTPNVAIVSRLPFAAPPSVHASFPADVPCDSGSPESDRFARAPLHVQVVLPGERIVDVVVVHLKSRRPDYRNGDSGEDPLHYAMASLRSLVWRGTEAVALRVLLSKMMREGRRPCVVLGDFNDTADAVTTTIVLGTGGTRNLAGKVDSRDLAGKVDSRDLAGKADTRGLAGNDSTRAMAGDGGSRGTDGQGGHGVQAEERRGRLYDSNQIQLRQDHLRHVGYTSIHEGHYSTIDHVLVSEEFNRNSPRAIGEVVDVSYFNDHLRLERPEASDHGQVLVRMRLF</sequence>
<dbReference type="PANTHER" id="PTHR42834">
    <property type="entry name" value="ENDONUCLEASE/EXONUCLEASE/PHOSPHATASE FAMILY PROTEIN (AFU_ORTHOLOGUE AFUA_3G09210)"/>
    <property type="match status" value="1"/>
</dbReference>
<keyword evidence="3" id="KW-0540">Nuclease</keyword>
<name>A0A4P6KZY7_9BURK</name>
<dbReference type="KEGG" id="plue:EWM63_17410"/>
<evidence type="ECO:0000313" key="3">
    <source>
        <dbReference type="EMBL" id="QBE64547.1"/>
    </source>
</evidence>
<organism evidence="3 4">
    <name type="scientific">Pseudoduganella lutea</name>
    <dbReference type="NCBI Taxonomy" id="321985"/>
    <lineage>
        <taxon>Bacteria</taxon>
        <taxon>Pseudomonadati</taxon>
        <taxon>Pseudomonadota</taxon>
        <taxon>Betaproteobacteria</taxon>
        <taxon>Burkholderiales</taxon>
        <taxon>Oxalobacteraceae</taxon>
        <taxon>Telluria group</taxon>
        <taxon>Pseudoduganella</taxon>
    </lineage>
</organism>
<proteinExistence type="predicted"/>
<keyword evidence="3" id="KW-0269">Exonuclease</keyword>
<evidence type="ECO:0000259" key="2">
    <source>
        <dbReference type="Pfam" id="PF03372"/>
    </source>
</evidence>
<gene>
    <name evidence="3" type="ORF">EWM63_17410</name>
</gene>
<dbReference type="Pfam" id="PF03372">
    <property type="entry name" value="Exo_endo_phos"/>
    <property type="match status" value="1"/>
</dbReference>
<dbReference type="GO" id="GO:0004527">
    <property type="term" value="F:exonuclease activity"/>
    <property type="evidence" value="ECO:0007669"/>
    <property type="project" value="UniProtKB-KW"/>
</dbReference>
<feature type="compositionally biased region" description="Gly residues" evidence="1">
    <location>
        <begin position="270"/>
        <end position="284"/>
    </location>
</feature>
<dbReference type="Gene3D" id="3.60.10.10">
    <property type="entry name" value="Endonuclease/exonuclease/phosphatase"/>
    <property type="match status" value="1"/>
</dbReference>